<evidence type="ECO:0000256" key="1">
    <source>
        <dbReference type="SAM" id="Phobius"/>
    </source>
</evidence>
<feature type="transmembrane region" description="Helical" evidence="1">
    <location>
        <begin position="202"/>
        <end position="221"/>
    </location>
</feature>
<reference evidence="2 3" key="1">
    <citation type="submission" date="2012-06" db="EMBL/GenBank/DDBJ databases">
        <title>Complete genome of Terriglobus roseus DSM 18391.</title>
        <authorList>
            <consortium name="US DOE Joint Genome Institute (JGI-PGF)"/>
            <person name="Lucas S."/>
            <person name="Copeland A."/>
            <person name="Lapidus A."/>
            <person name="Glavina del Rio T."/>
            <person name="Dalin E."/>
            <person name="Tice H."/>
            <person name="Bruce D."/>
            <person name="Goodwin L."/>
            <person name="Pitluck S."/>
            <person name="Peters L."/>
            <person name="Mikhailova N."/>
            <person name="Munk A.C.C."/>
            <person name="Kyrpides N."/>
            <person name="Mavromatis K."/>
            <person name="Ivanova N."/>
            <person name="Brettin T."/>
            <person name="Detter J.C."/>
            <person name="Han C."/>
            <person name="Larimer F."/>
            <person name="Land M."/>
            <person name="Hauser L."/>
            <person name="Markowitz V."/>
            <person name="Cheng J.-F."/>
            <person name="Hugenholtz P."/>
            <person name="Woyke T."/>
            <person name="Wu D."/>
            <person name="Brambilla E."/>
            <person name="Klenk H.-P."/>
            <person name="Eisen J.A."/>
        </authorList>
    </citation>
    <scope>NUCLEOTIDE SEQUENCE [LARGE SCALE GENOMIC DNA]</scope>
    <source>
        <strain evidence="3">DSM 18391 / NRRL B-41598 / KBS 63</strain>
    </source>
</reference>
<dbReference type="Proteomes" id="UP000006056">
    <property type="component" value="Chromosome"/>
</dbReference>
<keyword evidence="1" id="KW-0472">Membrane</keyword>
<keyword evidence="1" id="KW-0812">Transmembrane</keyword>
<evidence type="ECO:0000313" key="2">
    <source>
        <dbReference type="EMBL" id="AFL89620.1"/>
    </source>
</evidence>
<dbReference type="HOGENOM" id="CLU_578619_0_0_0"/>
<evidence type="ECO:0008006" key="4">
    <source>
        <dbReference type="Google" id="ProtNLM"/>
    </source>
</evidence>
<gene>
    <name evidence="2" type="ordered locus">Terro_3405</name>
</gene>
<keyword evidence="3" id="KW-1185">Reference proteome</keyword>
<keyword evidence="1" id="KW-1133">Transmembrane helix</keyword>
<feature type="transmembrane region" description="Helical" evidence="1">
    <location>
        <begin position="171"/>
        <end position="190"/>
    </location>
</feature>
<organism evidence="2 3">
    <name type="scientific">Terriglobus roseus (strain DSM 18391 / NRRL B-41598 / KBS 63)</name>
    <dbReference type="NCBI Taxonomy" id="926566"/>
    <lineage>
        <taxon>Bacteria</taxon>
        <taxon>Pseudomonadati</taxon>
        <taxon>Acidobacteriota</taxon>
        <taxon>Terriglobia</taxon>
        <taxon>Terriglobales</taxon>
        <taxon>Acidobacteriaceae</taxon>
        <taxon>Terriglobus</taxon>
    </lineage>
</organism>
<accession>I3ZK52</accession>
<dbReference type="STRING" id="926566.Terro_3405"/>
<evidence type="ECO:0000313" key="3">
    <source>
        <dbReference type="Proteomes" id="UP000006056"/>
    </source>
</evidence>
<dbReference type="Pfam" id="PF12543">
    <property type="entry name" value="DUF3738"/>
    <property type="match status" value="1"/>
</dbReference>
<dbReference type="InterPro" id="IPR017801">
    <property type="entry name" value="DUF3738"/>
</dbReference>
<dbReference type="NCBIfam" id="TIGR03435">
    <property type="entry name" value="Soli_TIGR03435"/>
    <property type="match status" value="1"/>
</dbReference>
<proteinExistence type="predicted"/>
<dbReference type="OrthoDB" id="118222at2"/>
<name>I3ZK52_TERRK</name>
<dbReference type="RefSeq" id="WP_014786881.1">
    <property type="nucleotide sequence ID" value="NC_018014.1"/>
</dbReference>
<feature type="transmembrane region" description="Helical" evidence="1">
    <location>
        <begin position="92"/>
        <end position="111"/>
    </location>
</feature>
<protein>
    <recommendedName>
        <fullName evidence="4">Soil-associated protein, TIGR03435 family</fullName>
    </recommendedName>
</protein>
<dbReference type="AlphaFoldDB" id="I3ZK52"/>
<sequence>MNTMQRRIYEAIIGLHPAEFRNRFGREMILDFDDACATHRPAGLYLDALQSIVLQWASQLFASAIGPRPAQASLLSGQYVSLSQPNPSAFELIRASCIAMLLFFSIGFSAATRPSVGQIANAGSHATSASSARRSVQSSAHKFHYAVASRATIATFGPPDKSQGAEGGPAIAYRVDLSPAVAYVVLLCLYLTLRSYLRKPRVLRSVLVTAIILALTAPVHAQTKQGVLSFDVVSVKPSDPAKEHLALYWRQPNGLKWDGVTLSGMVANAYGVSPIVKGQIEGGPAWRGSRAFDINAKVDAETAARWSKMTQAAVDEERRSMMRSLLADRFHLTLHHETREMLALVLRVAKSGSKLQSPQPEHDLQAGTPLSRINFFGHGHWEGHSALMSTLVRSLASEPEIAGRPVVDKTGLTSGYDFTLRWTPDGPAPPDPNAQWPSLFTAINEQLGLKLTPEKQPIDIIVVDSVEMPSEN</sequence>
<dbReference type="KEGG" id="trs:Terro_3405"/>
<dbReference type="PATRIC" id="fig|926566.3.peg.3348"/>
<dbReference type="EMBL" id="CP003379">
    <property type="protein sequence ID" value="AFL89620.1"/>
    <property type="molecule type" value="Genomic_DNA"/>
</dbReference>
<dbReference type="eggNOG" id="COG2027">
    <property type="taxonomic scope" value="Bacteria"/>
</dbReference>